<keyword evidence="1" id="KW-0812">Transmembrane</keyword>
<organism evidence="2 3">
    <name type="scientific">Frischella perrara</name>
    <dbReference type="NCBI Taxonomy" id="1267021"/>
    <lineage>
        <taxon>Bacteria</taxon>
        <taxon>Pseudomonadati</taxon>
        <taxon>Pseudomonadota</taxon>
        <taxon>Gammaproteobacteria</taxon>
        <taxon>Orbales</taxon>
        <taxon>Orbaceae</taxon>
        <taxon>Frischella</taxon>
    </lineage>
</organism>
<keyword evidence="1" id="KW-1133">Transmembrane helix</keyword>
<accession>A0A0A7S7K6</accession>
<proteinExistence type="predicted"/>
<keyword evidence="1" id="KW-0472">Membrane</keyword>
<dbReference type="HOGENOM" id="CLU_899423_0_0_6"/>
<name>A0A0A7S7K6_FRIPE</name>
<gene>
    <name evidence="2" type="ORF">FPB0191_01447</name>
</gene>
<feature type="transmembrane region" description="Helical" evidence="1">
    <location>
        <begin position="167"/>
        <end position="187"/>
    </location>
</feature>
<dbReference type="EMBL" id="CP009056">
    <property type="protein sequence ID" value="AJA45266.1"/>
    <property type="molecule type" value="Genomic_DNA"/>
</dbReference>
<evidence type="ECO:0000313" key="2">
    <source>
        <dbReference type="EMBL" id="AJA45266.1"/>
    </source>
</evidence>
<feature type="transmembrane region" description="Helical" evidence="1">
    <location>
        <begin position="283"/>
        <end position="304"/>
    </location>
</feature>
<feature type="transmembrane region" description="Helical" evidence="1">
    <location>
        <begin position="45"/>
        <end position="68"/>
    </location>
</feature>
<feature type="transmembrane region" description="Helical" evidence="1">
    <location>
        <begin position="199"/>
        <end position="220"/>
    </location>
</feature>
<sequence length="311" mass="37103">MDNQNQSYFKLPLFFTFMCYCIWTAYSLINYFSNIETNHEYDTFFIYRITLGTLDLYLLIYMISLYFFQKYRIYDLTKNWKTICLLIAVFMLIRYYLSTLEGYILRIIITQLIGNFQIISYDDIPICFSILKWFNVISVLGILIILFKIITFSPSAVDFNPVTLKKIHIRIFSLFLSYASLEAILLNTNVINKLLESSINVMQLFILAILLLWIILYKLFNIIVFDCFEQLDSQVSFKKLILIIIRTAFWSGFVSTIIVCLLLMLYMPGNLKLKYKIQFYSSYFLYIFSGINLLFSLLFCRYFIKSFYKIR</sequence>
<dbReference type="AlphaFoldDB" id="A0A0A7S7K6"/>
<reference evidence="2 3" key="1">
    <citation type="journal article" date="2014" name="Appl. Environ. Microbiol.">
        <title>Gut symbionts from distinct hosts exhibit genotoxic activity via divergent colibactin biosynthetic pathways.</title>
        <authorList>
            <person name="Engel P."/>
            <person name="Vizcaino M.I."/>
            <person name="Crawford J.M."/>
        </authorList>
    </citation>
    <scope>NUCLEOTIDE SEQUENCE [LARGE SCALE GENOMIC DNA]</scope>
    <source>
        <strain evidence="2 3">PEB0191</strain>
    </source>
</reference>
<keyword evidence="3" id="KW-1185">Reference proteome</keyword>
<evidence type="ECO:0000256" key="1">
    <source>
        <dbReference type="SAM" id="Phobius"/>
    </source>
</evidence>
<feature type="transmembrane region" description="Helical" evidence="1">
    <location>
        <begin position="240"/>
        <end position="263"/>
    </location>
</feature>
<feature type="transmembrane region" description="Helical" evidence="1">
    <location>
        <begin position="12"/>
        <end position="33"/>
    </location>
</feature>
<dbReference type="Proteomes" id="UP000030901">
    <property type="component" value="Chromosome"/>
</dbReference>
<dbReference type="KEGG" id="fpp:FPB0191_01447"/>
<evidence type="ECO:0000313" key="3">
    <source>
        <dbReference type="Proteomes" id="UP000030901"/>
    </source>
</evidence>
<protein>
    <submittedName>
        <fullName evidence="2">Uncharacterized protein</fullName>
    </submittedName>
</protein>
<feature type="transmembrane region" description="Helical" evidence="1">
    <location>
        <begin position="133"/>
        <end position="155"/>
    </location>
</feature>